<evidence type="ECO:0000313" key="2">
    <source>
        <dbReference type="EMBL" id="GAB0187068.1"/>
    </source>
</evidence>
<organism evidence="2 3">
    <name type="scientific">Grus japonensis</name>
    <name type="common">Japanese crane</name>
    <name type="synonym">Red-crowned crane</name>
    <dbReference type="NCBI Taxonomy" id="30415"/>
    <lineage>
        <taxon>Eukaryota</taxon>
        <taxon>Metazoa</taxon>
        <taxon>Chordata</taxon>
        <taxon>Craniata</taxon>
        <taxon>Vertebrata</taxon>
        <taxon>Euteleostomi</taxon>
        <taxon>Archelosauria</taxon>
        <taxon>Archosauria</taxon>
        <taxon>Dinosauria</taxon>
        <taxon>Saurischia</taxon>
        <taxon>Theropoda</taxon>
        <taxon>Coelurosauria</taxon>
        <taxon>Aves</taxon>
        <taxon>Neognathae</taxon>
        <taxon>Neoaves</taxon>
        <taxon>Gruiformes</taxon>
        <taxon>Gruidae</taxon>
        <taxon>Grus</taxon>
    </lineage>
</organism>
<sequence length="68" mass="7517">MAAHEDVETSTKHKTNHAKPQLRSWPEQAPKTVGTAQQSLLVGNFLSCKRSVHAEQGAHPCSKLHYNV</sequence>
<comment type="caution">
    <text evidence="2">The sequence shown here is derived from an EMBL/GenBank/DDBJ whole genome shotgun (WGS) entry which is preliminary data.</text>
</comment>
<accession>A0ABC9WNM6</accession>
<proteinExistence type="predicted"/>
<name>A0ABC9WNM6_GRUJA</name>
<reference evidence="2 3" key="1">
    <citation type="submission" date="2024-06" db="EMBL/GenBank/DDBJ databases">
        <title>The draft genome of Grus japonensis, version 3.</title>
        <authorList>
            <person name="Nabeshima K."/>
            <person name="Suzuki S."/>
            <person name="Onuma M."/>
        </authorList>
    </citation>
    <scope>NUCLEOTIDE SEQUENCE [LARGE SCALE GENOMIC DNA]</scope>
    <source>
        <strain evidence="2 3">451A</strain>
    </source>
</reference>
<dbReference type="Proteomes" id="UP001623348">
    <property type="component" value="Unassembled WGS sequence"/>
</dbReference>
<feature type="region of interest" description="Disordered" evidence="1">
    <location>
        <begin position="1"/>
        <end position="33"/>
    </location>
</feature>
<evidence type="ECO:0000313" key="3">
    <source>
        <dbReference type="Proteomes" id="UP001623348"/>
    </source>
</evidence>
<protein>
    <submittedName>
        <fullName evidence="2">Uncharacterized protein</fullName>
    </submittedName>
</protein>
<feature type="compositionally biased region" description="Basic and acidic residues" evidence="1">
    <location>
        <begin position="1"/>
        <end position="11"/>
    </location>
</feature>
<dbReference type="EMBL" id="BAAFJT010000003">
    <property type="protein sequence ID" value="GAB0187068.1"/>
    <property type="molecule type" value="Genomic_DNA"/>
</dbReference>
<evidence type="ECO:0000256" key="1">
    <source>
        <dbReference type="SAM" id="MobiDB-lite"/>
    </source>
</evidence>
<gene>
    <name evidence="2" type="ORF">GRJ2_001172100</name>
</gene>
<keyword evidence="3" id="KW-1185">Reference proteome</keyword>
<dbReference type="AlphaFoldDB" id="A0ABC9WNM6"/>